<feature type="non-terminal residue" evidence="2">
    <location>
        <position position="1"/>
    </location>
</feature>
<name>A0A0L0F9E4_9EUKA</name>
<dbReference type="RefSeq" id="XP_014147246.1">
    <property type="nucleotide sequence ID" value="XM_014291771.1"/>
</dbReference>
<dbReference type="AlphaFoldDB" id="A0A0L0F9E4"/>
<accession>A0A0L0F9E4</accession>
<reference evidence="2 3" key="1">
    <citation type="submission" date="2011-02" db="EMBL/GenBank/DDBJ databases">
        <title>The Genome Sequence of Sphaeroforma arctica JP610.</title>
        <authorList>
            <consortium name="The Broad Institute Genome Sequencing Platform"/>
            <person name="Russ C."/>
            <person name="Cuomo C."/>
            <person name="Young S.K."/>
            <person name="Zeng Q."/>
            <person name="Gargeya S."/>
            <person name="Alvarado L."/>
            <person name="Berlin A."/>
            <person name="Chapman S.B."/>
            <person name="Chen Z."/>
            <person name="Freedman E."/>
            <person name="Gellesch M."/>
            <person name="Goldberg J."/>
            <person name="Griggs A."/>
            <person name="Gujja S."/>
            <person name="Heilman E."/>
            <person name="Heiman D."/>
            <person name="Howarth C."/>
            <person name="Mehta T."/>
            <person name="Neiman D."/>
            <person name="Pearson M."/>
            <person name="Roberts A."/>
            <person name="Saif S."/>
            <person name="Shea T."/>
            <person name="Shenoy N."/>
            <person name="Sisk P."/>
            <person name="Stolte C."/>
            <person name="Sykes S."/>
            <person name="White J."/>
            <person name="Yandava C."/>
            <person name="Burger G."/>
            <person name="Gray M.W."/>
            <person name="Holland P.W.H."/>
            <person name="King N."/>
            <person name="Lang F.B.F."/>
            <person name="Roger A.J."/>
            <person name="Ruiz-Trillo I."/>
            <person name="Haas B."/>
            <person name="Nusbaum C."/>
            <person name="Birren B."/>
        </authorList>
    </citation>
    <scope>NUCLEOTIDE SEQUENCE [LARGE SCALE GENOMIC DNA]</scope>
    <source>
        <strain evidence="2 3">JP610</strain>
    </source>
</reference>
<keyword evidence="3" id="KW-1185">Reference proteome</keyword>
<feature type="compositionally biased region" description="Basic and acidic residues" evidence="1">
    <location>
        <begin position="1"/>
        <end position="10"/>
    </location>
</feature>
<feature type="compositionally biased region" description="Basic and acidic residues" evidence="1">
    <location>
        <begin position="101"/>
        <end position="111"/>
    </location>
</feature>
<feature type="region of interest" description="Disordered" evidence="1">
    <location>
        <begin position="72"/>
        <end position="118"/>
    </location>
</feature>
<dbReference type="EMBL" id="KQ245738">
    <property type="protein sequence ID" value="KNC73344.1"/>
    <property type="molecule type" value="Genomic_DNA"/>
</dbReference>
<feature type="non-terminal residue" evidence="2">
    <location>
        <position position="118"/>
    </location>
</feature>
<dbReference type="GeneID" id="25914600"/>
<evidence type="ECO:0000256" key="1">
    <source>
        <dbReference type="SAM" id="MobiDB-lite"/>
    </source>
</evidence>
<protein>
    <submittedName>
        <fullName evidence="2">Uncharacterized protein</fullName>
    </submittedName>
</protein>
<evidence type="ECO:0000313" key="3">
    <source>
        <dbReference type="Proteomes" id="UP000054560"/>
    </source>
</evidence>
<dbReference type="Proteomes" id="UP000054560">
    <property type="component" value="Unassembled WGS sequence"/>
</dbReference>
<proteinExistence type="predicted"/>
<sequence>KDNHSLHQDITKYASSSTPVSPRTAALSKDGKFKNRSSFTVEEFSQDAFQDLDRTRSSLDLADLERKLVTNDSHVVNRSRGLSTSQENQPMPPPTSTPYKAQDETIHETVSRKTSTSS</sequence>
<feature type="compositionally biased region" description="Polar residues" evidence="1">
    <location>
        <begin position="72"/>
        <end position="89"/>
    </location>
</feature>
<gene>
    <name evidence="2" type="ORF">SARC_14096</name>
</gene>
<evidence type="ECO:0000313" key="2">
    <source>
        <dbReference type="EMBL" id="KNC73344.1"/>
    </source>
</evidence>
<organism evidence="2 3">
    <name type="scientific">Sphaeroforma arctica JP610</name>
    <dbReference type="NCBI Taxonomy" id="667725"/>
    <lineage>
        <taxon>Eukaryota</taxon>
        <taxon>Ichthyosporea</taxon>
        <taxon>Ichthyophonida</taxon>
        <taxon>Sphaeroforma</taxon>
    </lineage>
</organism>
<feature type="region of interest" description="Disordered" evidence="1">
    <location>
        <begin position="1"/>
        <end position="29"/>
    </location>
</feature>